<dbReference type="Proteomes" id="UP000187203">
    <property type="component" value="Unassembled WGS sequence"/>
</dbReference>
<sequence>MGPCDGSHSRETRIILRSKSKQIPFGKTRRVQWDQASFEERMSKRRVCFLGKVSTTPNPAAEAAVAERSCQESVPAKKASFDLLQT</sequence>
<reference evidence="2" key="1">
    <citation type="submission" date="2013-09" db="EMBL/GenBank/DDBJ databases">
        <title>Corchorus olitorius genome sequencing.</title>
        <authorList>
            <person name="Alam M."/>
            <person name="Haque M.S."/>
            <person name="Islam M.S."/>
            <person name="Emdad E.M."/>
            <person name="Islam M.M."/>
            <person name="Ahmed B."/>
            <person name="Halim A."/>
            <person name="Hossen Q.M.M."/>
            <person name="Hossain M.Z."/>
            <person name="Ahmed R."/>
            <person name="Khan M.M."/>
            <person name="Islam R."/>
            <person name="Rashid M.M."/>
            <person name="Khan S.A."/>
            <person name="Rahman M.S."/>
            <person name="Alam M."/>
            <person name="Yahiya A.S."/>
            <person name="Khan M.S."/>
            <person name="Azam M.S."/>
            <person name="Haque T."/>
            <person name="Lashkar M.Z.H."/>
            <person name="Akhand A.I."/>
            <person name="Morshed G."/>
            <person name="Roy S."/>
            <person name="Uddin K.S."/>
            <person name="Rabeya T."/>
            <person name="Hossain A.S."/>
            <person name="Chowdhury A."/>
            <person name="Snigdha A.R."/>
            <person name="Mortoza M.S."/>
            <person name="Matin S.A."/>
            <person name="Hoque S.M.E."/>
            <person name="Islam M.K."/>
            <person name="Roy D.K."/>
            <person name="Haider R."/>
            <person name="Moosa M.M."/>
            <person name="Elias S.M."/>
            <person name="Hasan A.M."/>
            <person name="Jahan S."/>
            <person name="Shafiuddin M."/>
            <person name="Mahmood N."/>
            <person name="Shommy N.S."/>
        </authorList>
    </citation>
    <scope>NUCLEOTIDE SEQUENCE [LARGE SCALE GENOMIC DNA]</scope>
    <source>
        <strain evidence="2">cv. O-4</strain>
    </source>
</reference>
<protein>
    <submittedName>
        <fullName evidence="1">Uncharacterized protein</fullName>
    </submittedName>
</protein>
<proteinExistence type="predicted"/>
<name>A0A1R3I7V4_9ROSI</name>
<comment type="caution">
    <text evidence="1">The sequence shown here is derived from an EMBL/GenBank/DDBJ whole genome shotgun (WGS) entry which is preliminary data.</text>
</comment>
<organism evidence="1 2">
    <name type="scientific">Corchorus olitorius</name>
    <dbReference type="NCBI Taxonomy" id="93759"/>
    <lineage>
        <taxon>Eukaryota</taxon>
        <taxon>Viridiplantae</taxon>
        <taxon>Streptophyta</taxon>
        <taxon>Embryophyta</taxon>
        <taxon>Tracheophyta</taxon>
        <taxon>Spermatophyta</taxon>
        <taxon>Magnoliopsida</taxon>
        <taxon>eudicotyledons</taxon>
        <taxon>Gunneridae</taxon>
        <taxon>Pentapetalae</taxon>
        <taxon>rosids</taxon>
        <taxon>malvids</taxon>
        <taxon>Malvales</taxon>
        <taxon>Malvaceae</taxon>
        <taxon>Grewioideae</taxon>
        <taxon>Apeibeae</taxon>
        <taxon>Corchorus</taxon>
    </lineage>
</organism>
<evidence type="ECO:0000313" key="2">
    <source>
        <dbReference type="Proteomes" id="UP000187203"/>
    </source>
</evidence>
<gene>
    <name evidence="1" type="ORF">COLO4_24692</name>
</gene>
<accession>A0A1R3I7V4</accession>
<dbReference type="EMBL" id="AWUE01018721">
    <property type="protein sequence ID" value="OMO78638.1"/>
    <property type="molecule type" value="Genomic_DNA"/>
</dbReference>
<evidence type="ECO:0000313" key="1">
    <source>
        <dbReference type="EMBL" id="OMO78638.1"/>
    </source>
</evidence>
<keyword evidence="2" id="KW-1185">Reference proteome</keyword>
<dbReference type="AlphaFoldDB" id="A0A1R3I7V4"/>